<reference evidence="6 7" key="1">
    <citation type="submission" date="2021-03" db="EMBL/GenBank/DDBJ databases">
        <title>Genomic Encyclopedia of Type Strains, Phase IV (KMG-IV): sequencing the most valuable type-strain genomes for metagenomic binning, comparative biology and taxonomic classification.</title>
        <authorList>
            <person name="Goeker M."/>
        </authorList>
    </citation>
    <scope>NUCLEOTIDE SEQUENCE [LARGE SCALE GENOMIC DNA]</scope>
    <source>
        <strain evidence="6 7">DSM 26427</strain>
    </source>
</reference>
<evidence type="ECO:0000256" key="4">
    <source>
        <dbReference type="ARBA" id="ARBA00023136"/>
    </source>
</evidence>
<evidence type="ECO:0000256" key="2">
    <source>
        <dbReference type="ARBA" id="ARBA00022692"/>
    </source>
</evidence>
<feature type="transmembrane region" description="Helical" evidence="5">
    <location>
        <begin position="153"/>
        <end position="171"/>
    </location>
</feature>
<dbReference type="EMBL" id="JAGGJV010000003">
    <property type="protein sequence ID" value="MBP1858520.1"/>
    <property type="molecule type" value="Genomic_DNA"/>
</dbReference>
<dbReference type="Pfam" id="PF10755">
    <property type="entry name" value="DUF2585"/>
    <property type="match status" value="1"/>
</dbReference>
<protein>
    <recommendedName>
        <fullName evidence="5">UPF0314 protein J2Z75_002028</fullName>
    </recommendedName>
</protein>
<dbReference type="InterPro" id="IPR019691">
    <property type="entry name" value="DUF2585"/>
</dbReference>
<dbReference type="Proteomes" id="UP000823786">
    <property type="component" value="Unassembled WGS sequence"/>
</dbReference>
<keyword evidence="2 5" id="KW-0812">Transmembrane</keyword>
<name>A0ABS4EKP7_9HYPH</name>
<comment type="caution">
    <text evidence="6">The sequence shown here is derived from an EMBL/GenBank/DDBJ whole genome shotgun (WGS) entry which is preliminary data.</text>
</comment>
<feature type="transmembrane region" description="Helical" evidence="5">
    <location>
        <begin position="12"/>
        <end position="31"/>
    </location>
</feature>
<evidence type="ECO:0000256" key="3">
    <source>
        <dbReference type="ARBA" id="ARBA00022989"/>
    </source>
</evidence>
<evidence type="ECO:0000256" key="5">
    <source>
        <dbReference type="HAMAP-Rule" id="MF_01514"/>
    </source>
</evidence>
<sequence length="196" mass="21905">MTMLVPAESRTPRAAIWLLACAAVLILQVVVEYWAGRTPICTCGYIKLFEPVANGPGNSQHLADWYTPSHIIHGFLFYGLAHLTLRRKPLAAKLLLALVIESGWEILENSPIIIDRYRTATISLDYYGDSILNSAMDTIFMALGFFFAWRAPVAVTVAIAIFFEIFTGWLIRDNLTLNVLMLVYPLEAVKAWQGGL</sequence>
<keyword evidence="3 5" id="KW-1133">Transmembrane helix</keyword>
<accession>A0ABS4EKP7</accession>
<keyword evidence="4 5" id="KW-0472">Membrane</keyword>
<dbReference type="NCBIfam" id="NF002099">
    <property type="entry name" value="PRK00944.1"/>
    <property type="match status" value="1"/>
</dbReference>
<organism evidence="6 7">
    <name type="scientific">Rhizobium herbae</name>
    <dbReference type="NCBI Taxonomy" id="508661"/>
    <lineage>
        <taxon>Bacteria</taxon>
        <taxon>Pseudomonadati</taxon>
        <taxon>Pseudomonadota</taxon>
        <taxon>Alphaproteobacteria</taxon>
        <taxon>Hyphomicrobiales</taxon>
        <taxon>Rhizobiaceae</taxon>
        <taxon>Rhizobium/Agrobacterium group</taxon>
        <taxon>Rhizobium</taxon>
    </lineage>
</organism>
<dbReference type="HAMAP" id="MF_01514">
    <property type="entry name" value="UPF0314"/>
    <property type="match status" value="1"/>
</dbReference>
<keyword evidence="1 5" id="KW-1003">Cell membrane</keyword>
<gene>
    <name evidence="6" type="ORF">J2Z75_002028</name>
</gene>
<comment type="subcellular location">
    <subcellularLocation>
        <location evidence="5">Cell membrane</location>
        <topology evidence="5">Multi-pass membrane protein</topology>
    </subcellularLocation>
</comment>
<evidence type="ECO:0000313" key="6">
    <source>
        <dbReference type="EMBL" id="MBP1858520.1"/>
    </source>
</evidence>
<keyword evidence="7" id="KW-1185">Reference proteome</keyword>
<comment type="similarity">
    <text evidence="5">Belongs to the UPF0314 family.</text>
</comment>
<evidence type="ECO:0000313" key="7">
    <source>
        <dbReference type="Proteomes" id="UP000823786"/>
    </source>
</evidence>
<proteinExistence type="inferred from homology"/>
<evidence type="ECO:0000256" key="1">
    <source>
        <dbReference type="ARBA" id="ARBA00022475"/>
    </source>
</evidence>